<accession>A0AA97HQG2</accession>
<evidence type="ECO:0000256" key="1">
    <source>
        <dbReference type="SAM" id="SignalP"/>
    </source>
</evidence>
<proteinExistence type="predicted"/>
<name>A0AA97HQG2_9FLAO</name>
<dbReference type="InterPro" id="IPR025665">
    <property type="entry name" value="Beta-barrel_OMP_2"/>
</dbReference>
<keyword evidence="4" id="KW-1185">Reference proteome</keyword>
<evidence type="ECO:0000313" key="4">
    <source>
        <dbReference type="Proteomes" id="UP001302486"/>
    </source>
</evidence>
<keyword evidence="1" id="KW-0732">Signal</keyword>
<dbReference type="Pfam" id="PF13568">
    <property type="entry name" value="OMP_b-brl_2"/>
    <property type="match status" value="1"/>
</dbReference>
<dbReference type="Proteomes" id="UP001302486">
    <property type="component" value="Chromosome"/>
</dbReference>
<dbReference type="AlphaFoldDB" id="A0AA97HQG2"/>
<evidence type="ECO:0000313" key="3">
    <source>
        <dbReference type="EMBL" id="WOD42318.1"/>
    </source>
</evidence>
<feature type="chain" id="PRO_5041665905" evidence="1">
    <location>
        <begin position="20"/>
        <end position="243"/>
    </location>
</feature>
<dbReference type="KEGG" id="hws:RNZ46_09940"/>
<dbReference type="RefSeq" id="WP_316982052.1">
    <property type="nucleotide sequence ID" value="NZ_CP136521.1"/>
</dbReference>
<reference evidence="4" key="1">
    <citation type="submission" date="2024-06" db="EMBL/GenBank/DDBJ databases">
        <title>Hwangdonia haimaensis gen. nov., sp. nov., a member of the family Flavobacteriaceae isolated from the haima cold seep.</title>
        <authorList>
            <person name="Li J."/>
        </authorList>
    </citation>
    <scope>NUCLEOTIDE SEQUENCE [LARGE SCALE GENOMIC DNA]</scope>
    <source>
        <strain evidence="4">SCSIO 19198</strain>
    </source>
</reference>
<feature type="signal peptide" evidence="1">
    <location>
        <begin position="1"/>
        <end position="19"/>
    </location>
</feature>
<protein>
    <submittedName>
        <fullName evidence="3">Porin family protein</fullName>
    </submittedName>
</protein>
<evidence type="ECO:0000259" key="2">
    <source>
        <dbReference type="Pfam" id="PF13568"/>
    </source>
</evidence>
<organism evidence="3 4">
    <name type="scientific">Hwangdonia lutea</name>
    <dbReference type="NCBI Taxonomy" id="3075823"/>
    <lineage>
        <taxon>Bacteria</taxon>
        <taxon>Pseudomonadati</taxon>
        <taxon>Bacteroidota</taxon>
        <taxon>Flavobacteriia</taxon>
        <taxon>Flavobacteriales</taxon>
        <taxon>Flavobacteriaceae</taxon>
        <taxon>Hwangdonia</taxon>
    </lineage>
</organism>
<sequence length="243" mass="28067">MKHLFLLLALLLATQTTYAQLFKKEKVTYDANQGRGSTDNNLLRWGYFLGINNYDFNFDYNEDLRDIYVKRSPGFSVGLIGNLRINKFIDLRLEPGLLITTRELYYSQTYFEGVPDLNNSDLIREVKSTYIHIPLLVKFSTKRINNFKPFIVGGFSTALNLSSNETNPNDNSNGQFRTKKNMLFYELGFGIDLYLYNFKFTPSIRGLFAINDELVRDADPNSPWTSNVASMKTRGVFINFTFQ</sequence>
<feature type="domain" description="Outer membrane protein beta-barrel" evidence="2">
    <location>
        <begin position="41"/>
        <end position="213"/>
    </location>
</feature>
<gene>
    <name evidence="3" type="ORF">RNZ46_09940</name>
</gene>
<dbReference type="EMBL" id="CP136521">
    <property type="protein sequence ID" value="WOD42318.1"/>
    <property type="molecule type" value="Genomic_DNA"/>
</dbReference>